<evidence type="ECO:0000256" key="18">
    <source>
        <dbReference type="SAM" id="MobiDB-lite"/>
    </source>
</evidence>
<evidence type="ECO:0000256" key="9">
    <source>
        <dbReference type="ARBA" id="ARBA00022695"/>
    </source>
</evidence>
<dbReference type="PANTHER" id="PTHR11076:SF33">
    <property type="entry name" value="DNA POLYMERASE KAPPA"/>
    <property type="match status" value="1"/>
</dbReference>
<evidence type="ECO:0000256" key="12">
    <source>
        <dbReference type="ARBA" id="ARBA00022763"/>
    </source>
</evidence>
<dbReference type="GO" id="GO:0042276">
    <property type="term" value="P:error-prone translesion synthesis"/>
    <property type="evidence" value="ECO:0007669"/>
    <property type="project" value="TreeGrafter"/>
</dbReference>
<dbReference type="FunFam" id="3.40.1170.60:FF:000001">
    <property type="entry name" value="DNA polymerase IV"/>
    <property type="match status" value="1"/>
</dbReference>
<evidence type="ECO:0000256" key="15">
    <source>
        <dbReference type="ARBA" id="ARBA00023125"/>
    </source>
</evidence>
<dbReference type="PANTHER" id="PTHR11076">
    <property type="entry name" value="DNA REPAIR POLYMERASE UMUC / TRANSFERASE FAMILY MEMBER"/>
    <property type="match status" value="1"/>
</dbReference>
<dbReference type="InterPro" id="IPR043128">
    <property type="entry name" value="Rev_trsase/Diguanyl_cyclase"/>
</dbReference>
<dbReference type="InterPro" id="IPR022880">
    <property type="entry name" value="DNApol_IV"/>
</dbReference>
<dbReference type="InterPro" id="IPR024728">
    <property type="entry name" value="PolY_HhH_motif"/>
</dbReference>
<keyword evidence="9" id="KW-0548">Nucleotidyltransferase</keyword>
<dbReference type="SUPFAM" id="SSF56672">
    <property type="entry name" value="DNA/RNA polymerases"/>
    <property type="match status" value="1"/>
</dbReference>
<dbReference type="CDD" id="cd03586">
    <property type="entry name" value="PolY_Pol_IV_kappa"/>
    <property type="match status" value="1"/>
</dbReference>
<proteinExistence type="inferred from homology"/>
<dbReference type="GO" id="GO:0006260">
    <property type="term" value="P:DNA replication"/>
    <property type="evidence" value="ECO:0007669"/>
    <property type="project" value="UniProtKB-KW"/>
</dbReference>
<keyword evidence="6" id="KW-0515">Mutator protein</keyword>
<dbReference type="Gene3D" id="3.30.1490.100">
    <property type="entry name" value="DNA polymerase, Y-family, little finger domain"/>
    <property type="match status" value="1"/>
</dbReference>
<dbReference type="NCBIfam" id="NF002677">
    <property type="entry name" value="PRK02406.1"/>
    <property type="match status" value="1"/>
</dbReference>
<keyword evidence="14" id="KW-0239">DNA-directed DNA polymerase</keyword>
<dbReference type="InterPro" id="IPR050116">
    <property type="entry name" value="DNA_polymerase-Y"/>
</dbReference>
<keyword evidence="11" id="KW-0479">Metal-binding</keyword>
<dbReference type="InterPro" id="IPR036775">
    <property type="entry name" value="DNA_pol_Y-fam_lit_finger_sf"/>
</dbReference>
<dbReference type="InterPro" id="IPR001126">
    <property type="entry name" value="UmuC"/>
</dbReference>
<gene>
    <name evidence="20" type="ORF">ALOHA_HF4000008B14ctg1g17</name>
</gene>
<evidence type="ECO:0000256" key="10">
    <source>
        <dbReference type="ARBA" id="ARBA00022705"/>
    </source>
</evidence>
<evidence type="ECO:0000256" key="3">
    <source>
        <dbReference type="ARBA" id="ARBA00010945"/>
    </source>
</evidence>
<evidence type="ECO:0000256" key="6">
    <source>
        <dbReference type="ARBA" id="ARBA00022457"/>
    </source>
</evidence>
<keyword evidence="15" id="KW-0238">DNA-binding</keyword>
<evidence type="ECO:0000256" key="17">
    <source>
        <dbReference type="ARBA" id="ARBA00049244"/>
    </source>
</evidence>
<comment type="cofactor">
    <cofactor evidence="1">
        <name>Mg(2+)</name>
        <dbReference type="ChEBI" id="CHEBI:18420"/>
    </cofactor>
</comment>
<dbReference type="Pfam" id="PF11799">
    <property type="entry name" value="IMS_C"/>
    <property type="match status" value="1"/>
</dbReference>
<dbReference type="AlphaFoldDB" id="B3T119"/>
<dbReference type="Gene3D" id="3.40.1170.60">
    <property type="match status" value="1"/>
</dbReference>
<dbReference type="Pfam" id="PF11798">
    <property type="entry name" value="IMS_HHH"/>
    <property type="match status" value="1"/>
</dbReference>
<evidence type="ECO:0000256" key="16">
    <source>
        <dbReference type="ARBA" id="ARBA00023204"/>
    </source>
</evidence>
<comment type="similarity">
    <text evidence="3">Belongs to the DNA polymerase type-Y family.</text>
</comment>
<organism evidence="20">
    <name type="scientific">uncultured marine microorganism HF4000_008B14</name>
    <dbReference type="NCBI Taxonomy" id="455512"/>
    <lineage>
        <taxon>unclassified sequences</taxon>
        <taxon>environmental samples</taxon>
    </lineage>
</organism>
<dbReference type="InterPro" id="IPR017961">
    <property type="entry name" value="DNA_pol_Y-fam_little_finger"/>
</dbReference>
<feature type="compositionally biased region" description="Basic and acidic residues" evidence="18">
    <location>
        <begin position="243"/>
        <end position="257"/>
    </location>
</feature>
<sequence>METTNHTSSHQSAGPSPRHVLHADLDAFYAAVEVLDDPDLAGKAVMVGGDPENRGVVATASYEARVFGIHSAMPMRTAVRLCPHGIIIHPRFDRYRQLSRAVMDVFHDFTELVEPLSMDEAYLDITEAVDAGRLPLAIALELKNRVHENIGLTLSVGAGTSKSVAKIASDLHKPDGLVVVAPGEEREFLAPLAVGKLWGIGPKTGQRLRADGIETIGDLASQSTGWFQRRFGKRALDVQSRAMGEDREPVRTEREAKSVSAESTFATDLSGEGTLYPHLSRLAGRVAQHLEGKQLKGKTVTVKARLADFTTFTRQTTLPYPTGSDTVILETAWRLFSRELTPGRSFRLLGVGVSGFTEDEEFQLPLFGEEQMIGDGATAQ</sequence>
<keyword evidence="12" id="KW-0227">DNA damage</keyword>
<dbReference type="Gene3D" id="3.30.70.270">
    <property type="match status" value="1"/>
</dbReference>
<dbReference type="GO" id="GO:0009432">
    <property type="term" value="P:SOS response"/>
    <property type="evidence" value="ECO:0007669"/>
    <property type="project" value="TreeGrafter"/>
</dbReference>
<comment type="subcellular location">
    <subcellularLocation>
        <location evidence="2">Cytoplasm</location>
    </subcellularLocation>
</comment>
<keyword evidence="10" id="KW-0235">DNA replication</keyword>
<dbReference type="GO" id="GO:0046872">
    <property type="term" value="F:metal ion binding"/>
    <property type="evidence" value="ECO:0007669"/>
    <property type="project" value="UniProtKB-KW"/>
</dbReference>
<feature type="domain" description="UmuC" evidence="19">
    <location>
        <begin position="20"/>
        <end position="201"/>
    </location>
</feature>
<comment type="catalytic activity">
    <reaction evidence="17">
        <text>DNA(n) + a 2'-deoxyribonucleoside 5'-triphosphate = DNA(n+1) + diphosphate</text>
        <dbReference type="Rhea" id="RHEA:22508"/>
        <dbReference type="Rhea" id="RHEA-COMP:17339"/>
        <dbReference type="Rhea" id="RHEA-COMP:17340"/>
        <dbReference type="ChEBI" id="CHEBI:33019"/>
        <dbReference type="ChEBI" id="CHEBI:61560"/>
        <dbReference type="ChEBI" id="CHEBI:173112"/>
        <dbReference type="EC" id="2.7.7.7"/>
    </reaction>
</comment>
<dbReference type="GO" id="GO:0006281">
    <property type="term" value="P:DNA repair"/>
    <property type="evidence" value="ECO:0007669"/>
    <property type="project" value="UniProtKB-KW"/>
</dbReference>
<feature type="region of interest" description="Disordered" evidence="18">
    <location>
        <begin position="240"/>
        <end position="262"/>
    </location>
</feature>
<keyword evidence="8" id="KW-0808">Transferase</keyword>
<evidence type="ECO:0000256" key="4">
    <source>
        <dbReference type="ARBA" id="ARBA00011245"/>
    </source>
</evidence>
<dbReference type="EC" id="2.7.7.7" evidence="5"/>
<keyword evidence="16" id="KW-0234">DNA repair</keyword>
<protein>
    <recommendedName>
        <fullName evidence="5">DNA-directed DNA polymerase</fullName>
        <ecNumber evidence="5">2.7.7.7</ecNumber>
    </recommendedName>
</protein>
<dbReference type="InterPro" id="IPR043502">
    <property type="entry name" value="DNA/RNA_pol_sf"/>
</dbReference>
<evidence type="ECO:0000259" key="19">
    <source>
        <dbReference type="PROSITE" id="PS50173"/>
    </source>
</evidence>
<dbReference type="Pfam" id="PF00817">
    <property type="entry name" value="IMS"/>
    <property type="match status" value="1"/>
</dbReference>
<evidence type="ECO:0000256" key="5">
    <source>
        <dbReference type="ARBA" id="ARBA00012417"/>
    </source>
</evidence>
<dbReference type="GO" id="GO:0003684">
    <property type="term" value="F:damaged DNA binding"/>
    <property type="evidence" value="ECO:0007669"/>
    <property type="project" value="InterPro"/>
</dbReference>
<dbReference type="FunFam" id="3.30.1490.100:FF:000004">
    <property type="entry name" value="DNA polymerase IV"/>
    <property type="match status" value="1"/>
</dbReference>
<evidence type="ECO:0000256" key="13">
    <source>
        <dbReference type="ARBA" id="ARBA00022842"/>
    </source>
</evidence>
<dbReference type="PROSITE" id="PS50173">
    <property type="entry name" value="UMUC"/>
    <property type="match status" value="1"/>
</dbReference>
<evidence type="ECO:0000256" key="11">
    <source>
        <dbReference type="ARBA" id="ARBA00022723"/>
    </source>
</evidence>
<evidence type="ECO:0000256" key="2">
    <source>
        <dbReference type="ARBA" id="ARBA00004496"/>
    </source>
</evidence>
<accession>B3T119</accession>
<dbReference type="SUPFAM" id="SSF100879">
    <property type="entry name" value="Lesion bypass DNA polymerase (Y-family), little finger domain"/>
    <property type="match status" value="1"/>
</dbReference>
<keyword evidence="13" id="KW-0460">Magnesium</keyword>
<dbReference type="HAMAP" id="MF_01113">
    <property type="entry name" value="DNApol_IV"/>
    <property type="match status" value="1"/>
</dbReference>
<evidence type="ECO:0000256" key="7">
    <source>
        <dbReference type="ARBA" id="ARBA00022490"/>
    </source>
</evidence>
<evidence type="ECO:0000313" key="20">
    <source>
        <dbReference type="EMBL" id="ABZ06278.1"/>
    </source>
</evidence>
<name>B3T119_9ZZZZ</name>
<comment type="subunit">
    <text evidence="4">Monomer.</text>
</comment>
<evidence type="ECO:0000256" key="8">
    <source>
        <dbReference type="ARBA" id="ARBA00022679"/>
    </source>
</evidence>
<dbReference type="EMBL" id="EU016571">
    <property type="protein sequence ID" value="ABZ06278.1"/>
    <property type="molecule type" value="Genomic_DNA"/>
</dbReference>
<dbReference type="GO" id="GO:0003887">
    <property type="term" value="F:DNA-directed DNA polymerase activity"/>
    <property type="evidence" value="ECO:0007669"/>
    <property type="project" value="UniProtKB-KW"/>
</dbReference>
<reference evidence="20" key="1">
    <citation type="journal article" date="2008" name="ISME J.">
        <title>Genomic patterns of recombination, clonal divergence and environment in marine microbial populations.</title>
        <authorList>
            <person name="Konstantinidis K.T."/>
            <person name="Delong E.F."/>
        </authorList>
    </citation>
    <scope>NUCLEOTIDE SEQUENCE</scope>
</reference>
<dbReference type="Gene3D" id="1.10.150.20">
    <property type="entry name" value="5' to 3' exonuclease, C-terminal subdomain"/>
    <property type="match status" value="1"/>
</dbReference>
<evidence type="ECO:0000256" key="1">
    <source>
        <dbReference type="ARBA" id="ARBA00001946"/>
    </source>
</evidence>
<keyword evidence="7" id="KW-0963">Cytoplasm</keyword>
<evidence type="ECO:0000256" key="14">
    <source>
        <dbReference type="ARBA" id="ARBA00022932"/>
    </source>
</evidence>